<evidence type="ECO:0000256" key="1">
    <source>
        <dbReference type="ARBA" id="ARBA00022679"/>
    </source>
</evidence>
<dbReference type="PANTHER" id="PTHR46401">
    <property type="entry name" value="GLYCOSYLTRANSFERASE WBBK-RELATED"/>
    <property type="match status" value="1"/>
</dbReference>
<dbReference type="Gene3D" id="3.40.50.2000">
    <property type="entry name" value="Glycogen Phosphorylase B"/>
    <property type="match status" value="1"/>
</dbReference>
<organism evidence="2 3">
    <name type="scientific">Polluticaenibacter yanchengensis</name>
    <dbReference type="NCBI Taxonomy" id="3014562"/>
    <lineage>
        <taxon>Bacteria</taxon>
        <taxon>Pseudomonadati</taxon>
        <taxon>Bacteroidota</taxon>
        <taxon>Chitinophagia</taxon>
        <taxon>Chitinophagales</taxon>
        <taxon>Chitinophagaceae</taxon>
        <taxon>Polluticaenibacter</taxon>
    </lineage>
</organism>
<proteinExistence type="predicted"/>
<protein>
    <recommendedName>
        <fullName evidence="4">Glycosyltransferase family 1 protein</fullName>
    </recommendedName>
</protein>
<dbReference type="RefSeq" id="WP_407031323.1">
    <property type="nucleotide sequence ID" value="NZ_JAQGEF010000009.1"/>
</dbReference>
<sequence>MNILLNTSQVLLHNKAIDVFCHRFINELATKNTNVNFYITHKAEGLPLNVIMADINLNSWLTVKLALNGFIKKNNIALYVQFGDHDIPSNLPVPTALMLHSQLGVNIPAEFDRKAKWSKLFANADTIIVATDTEKELLEQNFNTLQDKKLVALGVAVDDIFQPVQYIDEIESLKFRYSHELSYIFCPVPKVDDNEEIIQLLKGFSLLKNRHKNSLQLLFYSNSFSEKFIEKLSSYKYRGDILMIEPLEESEYAKILAAATFTIHLNNNGFATNVLECNKSGVLVFTGVNSNAYYFAGDNVIYYNKIDANELFTLFNKFYVNEHLKNQYIANAYIKSMDYNFEKLAGNFRNHCFKDIV</sequence>
<evidence type="ECO:0008006" key="4">
    <source>
        <dbReference type="Google" id="ProtNLM"/>
    </source>
</evidence>
<keyword evidence="3" id="KW-1185">Reference proteome</keyword>
<reference evidence="2 3" key="1">
    <citation type="submission" date="2022-12" db="EMBL/GenBank/DDBJ databases">
        <title>Chitinophagaceae gen. sp. nov., a new member of the family Chitinophagaceae, isolated from soil in a chemical factory.</title>
        <authorList>
            <person name="Ke Z."/>
        </authorList>
    </citation>
    <scope>NUCLEOTIDE SEQUENCE [LARGE SCALE GENOMIC DNA]</scope>
    <source>
        <strain evidence="2 3">LY-5</strain>
    </source>
</reference>
<dbReference type="SUPFAM" id="SSF53756">
    <property type="entry name" value="UDP-Glycosyltransferase/glycogen phosphorylase"/>
    <property type="match status" value="1"/>
</dbReference>
<comment type="caution">
    <text evidence="2">The sequence shown here is derived from an EMBL/GenBank/DDBJ whole genome shotgun (WGS) entry which is preliminary data.</text>
</comment>
<keyword evidence="1" id="KW-0808">Transferase</keyword>
<name>A0ABT4ULG5_9BACT</name>
<accession>A0ABT4ULG5</accession>
<evidence type="ECO:0000313" key="3">
    <source>
        <dbReference type="Proteomes" id="UP001210231"/>
    </source>
</evidence>
<dbReference type="Proteomes" id="UP001210231">
    <property type="component" value="Unassembled WGS sequence"/>
</dbReference>
<dbReference type="EMBL" id="JAQGEF010000009">
    <property type="protein sequence ID" value="MDA3614998.1"/>
    <property type="molecule type" value="Genomic_DNA"/>
</dbReference>
<gene>
    <name evidence="2" type="ORF">O3P16_09285</name>
</gene>
<dbReference type="PANTHER" id="PTHR46401:SF2">
    <property type="entry name" value="GLYCOSYLTRANSFERASE WBBK-RELATED"/>
    <property type="match status" value="1"/>
</dbReference>
<evidence type="ECO:0000313" key="2">
    <source>
        <dbReference type="EMBL" id="MDA3614998.1"/>
    </source>
</evidence>